<proteinExistence type="predicted"/>
<feature type="transmembrane region" description="Helical" evidence="5">
    <location>
        <begin position="71"/>
        <end position="88"/>
    </location>
</feature>
<dbReference type="InterPro" id="IPR051533">
    <property type="entry name" value="WaaL-like"/>
</dbReference>
<feature type="transmembrane region" description="Helical" evidence="5">
    <location>
        <begin position="41"/>
        <end position="59"/>
    </location>
</feature>
<name>A0A0L1KIA9_9SPHN</name>
<gene>
    <name evidence="7" type="ORF">J121_473</name>
</gene>
<feature type="transmembrane region" description="Helical" evidence="5">
    <location>
        <begin position="276"/>
        <end position="298"/>
    </location>
</feature>
<keyword evidence="2 5" id="KW-0812">Transmembrane</keyword>
<organism evidence="7 8">
    <name type="scientific">Qipengyuania citrea LAMA 915</name>
    <dbReference type="NCBI Taxonomy" id="1306953"/>
    <lineage>
        <taxon>Bacteria</taxon>
        <taxon>Pseudomonadati</taxon>
        <taxon>Pseudomonadota</taxon>
        <taxon>Alphaproteobacteria</taxon>
        <taxon>Sphingomonadales</taxon>
        <taxon>Erythrobacteraceae</taxon>
        <taxon>Qipengyuania</taxon>
    </lineage>
</organism>
<sequence>MTRPRGSRLPSFATAIRFARRSELAIRARMSRHSAAAPDRASTLSFWLLIAFLAILWIAGGASRADVLGQSVVRFSAWSIIVVAILALPRVDWRAIKEPAIILGAAALLVALQLVPLPPAIWTELPGRAIFMEAAVLTGTEQPWRPLSISPSGTTNALASLIVPATVLLLAANLTRDQHWRIAIFVLGLVGAGAVLGVLQFSGANFDNPLINTVTGAVAGNFANRNHFALFLAIGCVLALAWAFRDDPALWKGGATFGLLAFFGLLILATGSRSGVLVGLAGIALAFFAFRAQATLVIKALRRKVAVVLGVSIFCATIAVVWLSFSFGRATSVDRATMLQDEVDPRLEIWPIVLNMAQHYFPVGTGFGSFDPVFRISEPDRLLIPQYFNLAHNDWLQIFLEGGVFGLALLTASLIWWVLRSIPAWYPARAQSKTRLLSRAASITLALALLASITDYPSRTPFIMGVIALAAVWLVKPQSTEAVSRKPMSATS</sequence>
<dbReference type="PANTHER" id="PTHR37422:SF13">
    <property type="entry name" value="LIPOPOLYSACCHARIDE BIOSYNTHESIS PROTEIN PA4999-RELATED"/>
    <property type="match status" value="1"/>
</dbReference>
<comment type="subcellular location">
    <subcellularLocation>
        <location evidence="1">Membrane</location>
        <topology evidence="1">Multi-pass membrane protein</topology>
    </subcellularLocation>
</comment>
<evidence type="ECO:0000256" key="4">
    <source>
        <dbReference type="ARBA" id="ARBA00023136"/>
    </source>
</evidence>
<feature type="transmembrane region" description="Helical" evidence="5">
    <location>
        <begin position="460"/>
        <end position="476"/>
    </location>
</feature>
<feature type="transmembrane region" description="Helical" evidence="5">
    <location>
        <begin position="305"/>
        <end position="325"/>
    </location>
</feature>
<evidence type="ECO:0000256" key="2">
    <source>
        <dbReference type="ARBA" id="ARBA00022692"/>
    </source>
</evidence>
<feature type="transmembrane region" description="Helical" evidence="5">
    <location>
        <begin position="100"/>
        <end position="122"/>
    </location>
</feature>
<feature type="transmembrane region" description="Helical" evidence="5">
    <location>
        <begin position="436"/>
        <end position="454"/>
    </location>
</feature>
<accession>A0A0L1KIA9</accession>
<reference evidence="8" key="1">
    <citation type="submission" date="2015-02" db="EMBL/GenBank/DDBJ databases">
        <authorList>
            <person name="Lima A.O."/>
            <person name="Cabral A."/>
            <person name="Porto L.M."/>
            <person name="Silva M.A."/>
        </authorList>
    </citation>
    <scope>NUCLEOTIDE SEQUENCE [LARGE SCALE GENOMIC DNA]</scope>
    <source>
        <strain evidence="8">LAMA 915</strain>
    </source>
</reference>
<comment type="caution">
    <text evidence="7">The sequence shown here is derived from an EMBL/GenBank/DDBJ whole genome shotgun (WGS) entry which is preliminary data.</text>
</comment>
<feature type="transmembrane region" description="Helical" evidence="5">
    <location>
        <begin position="157"/>
        <end position="175"/>
    </location>
</feature>
<evidence type="ECO:0000256" key="3">
    <source>
        <dbReference type="ARBA" id="ARBA00022989"/>
    </source>
</evidence>
<evidence type="ECO:0000256" key="5">
    <source>
        <dbReference type="SAM" id="Phobius"/>
    </source>
</evidence>
<keyword evidence="3 5" id="KW-1133">Transmembrane helix</keyword>
<feature type="transmembrane region" description="Helical" evidence="5">
    <location>
        <begin position="395"/>
        <end position="416"/>
    </location>
</feature>
<dbReference type="EMBL" id="JYNE01000003">
    <property type="protein sequence ID" value="KNH03577.1"/>
    <property type="molecule type" value="Genomic_DNA"/>
</dbReference>
<feature type="transmembrane region" description="Helical" evidence="5">
    <location>
        <begin position="226"/>
        <end position="244"/>
    </location>
</feature>
<dbReference type="AlphaFoldDB" id="A0A0L1KIA9"/>
<dbReference type="PATRIC" id="fig|1306953.7.peg.481"/>
<dbReference type="InterPro" id="IPR007016">
    <property type="entry name" value="O-antigen_ligase-rel_domated"/>
</dbReference>
<evidence type="ECO:0000313" key="8">
    <source>
        <dbReference type="Proteomes" id="UP000037446"/>
    </source>
</evidence>
<evidence type="ECO:0000259" key="6">
    <source>
        <dbReference type="Pfam" id="PF04932"/>
    </source>
</evidence>
<keyword evidence="4 5" id="KW-0472">Membrane</keyword>
<feature type="transmembrane region" description="Helical" evidence="5">
    <location>
        <begin position="251"/>
        <end position="270"/>
    </location>
</feature>
<protein>
    <submittedName>
        <fullName evidence="7">Putative binding-protein-dependent transport system protein</fullName>
    </submittedName>
</protein>
<feature type="transmembrane region" description="Helical" evidence="5">
    <location>
        <begin position="182"/>
        <end position="206"/>
    </location>
</feature>
<dbReference type="Pfam" id="PF04932">
    <property type="entry name" value="Wzy_C"/>
    <property type="match status" value="1"/>
</dbReference>
<dbReference type="Proteomes" id="UP000037446">
    <property type="component" value="Unassembled WGS sequence"/>
</dbReference>
<dbReference type="STRING" id="1306953.J121_473"/>
<dbReference type="GO" id="GO:0016020">
    <property type="term" value="C:membrane"/>
    <property type="evidence" value="ECO:0007669"/>
    <property type="project" value="UniProtKB-SubCell"/>
</dbReference>
<evidence type="ECO:0000313" key="7">
    <source>
        <dbReference type="EMBL" id="KNH03577.1"/>
    </source>
</evidence>
<dbReference type="PANTHER" id="PTHR37422">
    <property type="entry name" value="TEICHURONIC ACID BIOSYNTHESIS PROTEIN TUAE"/>
    <property type="match status" value="1"/>
</dbReference>
<evidence type="ECO:0000256" key="1">
    <source>
        <dbReference type="ARBA" id="ARBA00004141"/>
    </source>
</evidence>
<feature type="domain" description="O-antigen ligase-related" evidence="6">
    <location>
        <begin position="260"/>
        <end position="410"/>
    </location>
</feature>